<dbReference type="Proteomes" id="UP001595839">
    <property type="component" value="Unassembled WGS sequence"/>
</dbReference>
<sequence>MTPPPSRLTRSERRGLRLWPVGLALAVTFTTAVVVAATVFLTGWGLLDAHGLKPERRVDSTTLFDLVKLSFGVVAGAGALVALVVAYRRQRVDEDGALREATRLHTERFTAAVSQLGDESAPVRLGGVHALAGLADDAPTRALRQTCIDVLCAYSRLPYTSEDDLPTGDADARHSYLALREVRHTVIRLVRDHLRLPPEHQHAWQGHDFDFTGVTFDGGDFSGAVFSGGVARFTGATFAGYPVSFGGVRFTGGTADFTHTVFSAGATDFGGSAFADGTADFTGADFRGGTVDFTGSVFSGGAVHFHGAQFSGGAVSFSGAHSLSAAGGAEFSGGTVDFGGATFSAGRVLLGGVTFSGGTVTFESAGFLGTGVDFDGAGFSGGTVGFADATFAAGRVRFTDSVFSGGRVGFDNATFIGATVDFGRSSLSGGTVDFTDARGTAPTGLLPTGGPSAPLPTGLTVPPAWRSTGP</sequence>
<feature type="compositionally biased region" description="Low complexity" evidence="1">
    <location>
        <begin position="441"/>
        <end position="460"/>
    </location>
</feature>
<comment type="caution">
    <text evidence="3">The sequence shown here is derived from an EMBL/GenBank/DDBJ whole genome shotgun (WGS) entry which is preliminary data.</text>
</comment>
<feature type="transmembrane region" description="Helical" evidence="2">
    <location>
        <begin position="66"/>
        <end position="87"/>
    </location>
</feature>
<dbReference type="RefSeq" id="WP_381164346.1">
    <property type="nucleotide sequence ID" value="NZ_JBHSFK010000014.1"/>
</dbReference>
<keyword evidence="2" id="KW-0812">Transmembrane</keyword>
<proteinExistence type="predicted"/>
<name>A0ABV9AQN8_9ACTN</name>
<gene>
    <name evidence="3" type="ORF">ACFPIH_22315</name>
</gene>
<protein>
    <submittedName>
        <fullName evidence="3">Pentapeptide repeat-containing protein</fullName>
    </submittedName>
</protein>
<evidence type="ECO:0000256" key="2">
    <source>
        <dbReference type="SAM" id="Phobius"/>
    </source>
</evidence>
<reference evidence="4" key="1">
    <citation type="journal article" date="2019" name="Int. J. Syst. Evol. Microbiol.">
        <title>The Global Catalogue of Microorganisms (GCM) 10K type strain sequencing project: providing services to taxonomists for standard genome sequencing and annotation.</title>
        <authorList>
            <consortium name="The Broad Institute Genomics Platform"/>
            <consortium name="The Broad Institute Genome Sequencing Center for Infectious Disease"/>
            <person name="Wu L."/>
            <person name="Ma J."/>
        </authorList>
    </citation>
    <scope>NUCLEOTIDE SEQUENCE [LARGE SCALE GENOMIC DNA]</scope>
    <source>
        <strain evidence="4">CGMCC 4.7177</strain>
    </source>
</reference>
<evidence type="ECO:0000313" key="3">
    <source>
        <dbReference type="EMBL" id="MFC4502229.1"/>
    </source>
</evidence>
<dbReference type="Pfam" id="PF13576">
    <property type="entry name" value="Pentapeptide_3"/>
    <property type="match status" value="1"/>
</dbReference>
<dbReference type="Gene3D" id="2.160.20.80">
    <property type="entry name" value="E3 ubiquitin-protein ligase SopA"/>
    <property type="match status" value="1"/>
</dbReference>
<dbReference type="EMBL" id="JBHSFK010000014">
    <property type="protein sequence ID" value="MFC4502229.1"/>
    <property type="molecule type" value="Genomic_DNA"/>
</dbReference>
<feature type="region of interest" description="Disordered" evidence="1">
    <location>
        <begin position="441"/>
        <end position="470"/>
    </location>
</feature>
<evidence type="ECO:0000256" key="1">
    <source>
        <dbReference type="SAM" id="MobiDB-lite"/>
    </source>
</evidence>
<keyword evidence="4" id="KW-1185">Reference proteome</keyword>
<dbReference type="InterPro" id="IPR001646">
    <property type="entry name" value="5peptide_repeat"/>
</dbReference>
<evidence type="ECO:0000313" key="4">
    <source>
        <dbReference type="Proteomes" id="UP001595839"/>
    </source>
</evidence>
<accession>A0ABV9AQN8</accession>
<feature type="transmembrane region" description="Helical" evidence="2">
    <location>
        <begin position="21"/>
        <end position="46"/>
    </location>
</feature>
<keyword evidence="2" id="KW-1133">Transmembrane helix</keyword>
<keyword evidence="2" id="KW-0472">Membrane</keyword>
<organism evidence="3 4">
    <name type="scientific">Streptomyces vulcanius</name>
    <dbReference type="NCBI Taxonomy" id="1441876"/>
    <lineage>
        <taxon>Bacteria</taxon>
        <taxon>Bacillati</taxon>
        <taxon>Actinomycetota</taxon>
        <taxon>Actinomycetes</taxon>
        <taxon>Kitasatosporales</taxon>
        <taxon>Streptomycetaceae</taxon>
        <taxon>Streptomyces</taxon>
    </lineage>
</organism>